<organism evidence="7 8">
    <name type="scientific">Xyrichtys novacula</name>
    <name type="common">Pearly razorfish</name>
    <name type="synonym">Hemipteronotus novacula</name>
    <dbReference type="NCBI Taxonomy" id="13765"/>
    <lineage>
        <taxon>Eukaryota</taxon>
        <taxon>Metazoa</taxon>
        <taxon>Chordata</taxon>
        <taxon>Craniata</taxon>
        <taxon>Vertebrata</taxon>
        <taxon>Euteleostomi</taxon>
        <taxon>Actinopterygii</taxon>
        <taxon>Neopterygii</taxon>
        <taxon>Teleostei</taxon>
        <taxon>Neoteleostei</taxon>
        <taxon>Acanthomorphata</taxon>
        <taxon>Eupercaria</taxon>
        <taxon>Labriformes</taxon>
        <taxon>Labridae</taxon>
        <taxon>Xyrichtys</taxon>
    </lineage>
</organism>
<dbReference type="SUPFAM" id="SSF50960">
    <property type="entry name" value="TolB, C-terminal domain"/>
    <property type="match status" value="1"/>
</dbReference>
<dbReference type="InterPro" id="IPR001680">
    <property type="entry name" value="WD40_rpt"/>
</dbReference>
<evidence type="ECO:0000313" key="7">
    <source>
        <dbReference type="EMBL" id="CAJ1068171.1"/>
    </source>
</evidence>
<keyword evidence="2" id="KW-0853">WD repeat</keyword>
<evidence type="ECO:0000256" key="5">
    <source>
        <dbReference type="ARBA" id="ARBA00040994"/>
    </source>
</evidence>
<proteinExistence type="predicted"/>
<accession>A0AAV1G4P3</accession>
<comment type="subcellular location">
    <subcellularLocation>
        <location evidence="1">Cell projection</location>
        <location evidence="1">Cilium</location>
    </subcellularLocation>
</comment>
<dbReference type="Proteomes" id="UP001178508">
    <property type="component" value="Chromosome 12"/>
</dbReference>
<reference evidence="7" key="1">
    <citation type="submission" date="2023-08" db="EMBL/GenBank/DDBJ databases">
        <authorList>
            <person name="Alioto T."/>
            <person name="Alioto T."/>
            <person name="Gomez Garrido J."/>
        </authorList>
    </citation>
    <scope>NUCLEOTIDE SEQUENCE</scope>
</reference>
<name>A0AAV1G4P3_XYRNO</name>
<dbReference type="AlphaFoldDB" id="A0AAV1G4P3"/>
<dbReference type="SUPFAM" id="SSF47473">
    <property type="entry name" value="EF-hand"/>
    <property type="match status" value="1"/>
</dbReference>
<feature type="compositionally biased region" description="Polar residues" evidence="6">
    <location>
        <begin position="939"/>
        <end position="949"/>
    </location>
</feature>
<evidence type="ECO:0000256" key="1">
    <source>
        <dbReference type="ARBA" id="ARBA00004138"/>
    </source>
</evidence>
<dbReference type="InterPro" id="IPR011047">
    <property type="entry name" value="Quinoprotein_ADH-like_sf"/>
</dbReference>
<keyword evidence="7" id="KW-0282">Flagellum</keyword>
<feature type="compositionally biased region" description="Acidic residues" evidence="6">
    <location>
        <begin position="903"/>
        <end position="913"/>
    </location>
</feature>
<keyword evidence="3" id="KW-0677">Repeat</keyword>
<dbReference type="SMART" id="SM00320">
    <property type="entry name" value="WD40"/>
    <property type="match status" value="8"/>
</dbReference>
<keyword evidence="8" id="KW-1185">Reference proteome</keyword>
<dbReference type="SUPFAM" id="SSF50998">
    <property type="entry name" value="Quinoprotein alcohol dehydrogenase-like"/>
    <property type="match status" value="1"/>
</dbReference>
<dbReference type="Gene3D" id="1.10.238.10">
    <property type="entry name" value="EF-hand"/>
    <property type="match status" value="1"/>
</dbReference>
<evidence type="ECO:0000256" key="3">
    <source>
        <dbReference type="ARBA" id="ARBA00022737"/>
    </source>
</evidence>
<evidence type="ECO:0000256" key="4">
    <source>
        <dbReference type="ARBA" id="ARBA00023273"/>
    </source>
</evidence>
<evidence type="ECO:0000256" key="6">
    <source>
        <dbReference type="SAM" id="MobiDB-lite"/>
    </source>
</evidence>
<dbReference type="GO" id="GO:0036126">
    <property type="term" value="C:sperm flagellum"/>
    <property type="evidence" value="ECO:0007669"/>
    <property type="project" value="TreeGrafter"/>
</dbReference>
<dbReference type="Pfam" id="PF00400">
    <property type="entry name" value="WD40"/>
    <property type="match status" value="3"/>
</dbReference>
<protein>
    <recommendedName>
        <fullName evidence="5">Cilia- and flagella-associated protein 251</fullName>
    </recommendedName>
</protein>
<dbReference type="Gene3D" id="2.130.10.10">
    <property type="entry name" value="YVTN repeat-like/Quinoprotein amine dehydrogenase"/>
    <property type="match status" value="2"/>
</dbReference>
<dbReference type="PANTHER" id="PTHR13720">
    <property type="entry name" value="WD-40 REPEAT PROTEIN"/>
    <property type="match status" value="1"/>
</dbReference>
<sequence length="970" mass="108758">MSSPEESRRTTGETEKTEAEKVQEIGHSQVYSSTKETLFPKTTAQTKIHALSLEWMFGREPTLPVFCLQDHDQLVVLYAGAHVGVIYNHTVNSQHVLQGHCSPISCMCLSEDRRWIATADMGLESTVIIWDSYSGIPVHTLFDCHPKTGVVAMAFSSDTKQLVTLGAEDDQRICIWDWTNESERPLWFTELNPGYGFQKYITFNPNDSSQLLSSSNSQVLFHSTAQGSLQTHALRFDQFGIPVGPQSSPGISKTGNIFINSLFHWREPQVVTATADGNVVVWDLMEDSDTNQGLPRVHILSLQKHPVTAFTVTEGCFVTGDTQGHIRFYDENFKILAEYTELNLGAVFSISFSKECTEGYLEDCLLTAKPFIFRNFVVATFSSRVVHVNAQKGIPQLLLDEDCAPLHAVACHPQQPVVAMGNDRGVLQLWDYSSKEIICRRVFETEKQIQCVTFDPSGLYLAVGFGSGSVYILNPQTLQCDPEECFQYSKASIHHMTFSTDSKYLATADDGKAVTVFRLQTNTDSSPRWTYLGRYQSHYKPIIDLLFGVHLDSTQPRLLSLGMDRRLVEYDLENSEVHKLVILSSERVEQSAVPMCMTWYPPFSAEQFLLVASDQYKMKLFNSTTKMCRKTLLSPTYGSPVKKTVVLPVSKEPDTNLYHLAFITDNKLGLQILPLDGNPYKSNALICHPTGVSAFACSYDGRFIFTAGGSDCTTLAWETNLDALKAAAALGGKDLEPFYSLLEGGRDGNFYKEMEEFFFFCQMCHQGIDTMEKRQVSNKVPLSEVPSLMRALGYFPTEQEIEDIHNDVKFSKYAETGKYVTDIDLEEFIKLFVNHRPAFGITSTELAQAFQVLGGCDGTGQTTLQRHELLKVLQTRGEHMTEEEVAECFTTLLKLNKERGEEEEKEEEEEGGDPEYSWQCAIPDEISLETFTDDILGFPSSTENQTGLPHQSDESKRLSASEGEDDLTPT</sequence>
<keyword evidence="7" id="KW-0969">Cilium</keyword>
<dbReference type="PANTHER" id="PTHR13720:SF13">
    <property type="entry name" value="CILIA- AND FLAGELLA-ASSOCIATED PROTEIN 251"/>
    <property type="match status" value="1"/>
</dbReference>
<feature type="region of interest" description="Disordered" evidence="6">
    <location>
        <begin position="897"/>
        <end position="919"/>
    </location>
</feature>
<feature type="compositionally biased region" description="Basic and acidic residues" evidence="6">
    <location>
        <begin position="1"/>
        <end position="24"/>
    </location>
</feature>
<feature type="region of interest" description="Disordered" evidence="6">
    <location>
        <begin position="931"/>
        <end position="970"/>
    </location>
</feature>
<dbReference type="InterPro" id="IPR015943">
    <property type="entry name" value="WD40/YVTN_repeat-like_dom_sf"/>
</dbReference>
<dbReference type="EMBL" id="OY660875">
    <property type="protein sequence ID" value="CAJ1068171.1"/>
    <property type="molecule type" value="Genomic_DNA"/>
</dbReference>
<gene>
    <name evidence="7" type="ORF">XNOV1_A001479</name>
</gene>
<evidence type="ECO:0000313" key="8">
    <source>
        <dbReference type="Proteomes" id="UP001178508"/>
    </source>
</evidence>
<keyword evidence="4" id="KW-0966">Cell projection</keyword>
<dbReference type="InterPro" id="IPR050630">
    <property type="entry name" value="WD_repeat_EMAP"/>
</dbReference>
<evidence type="ECO:0000256" key="2">
    <source>
        <dbReference type="ARBA" id="ARBA00022574"/>
    </source>
</evidence>
<dbReference type="InterPro" id="IPR011992">
    <property type="entry name" value="EF-hand-dom_pair"/>
</dbReference>
<feature type="region of interest" description="Disordered" evidence="6">
    <location>
        <begin position="1"/>
        <end position="26"/>
    </location>
</feature>